<feature type="domain" description="Alpha/beta hydrolase fold-3" evidence="2">
    <location>
        <begin position="1"/>
        <end position="45"/>
    </location>
</feature>
<dbReference type="EMBL" id="KV722376">
    <property type="protein sequence ID" value="OCH92000.1"/>
    <property type="molecule type" value="Genomic_DNA"/>
</dbReference>
<evidence type="ECO:0000313" key="3">
    <source>
        <dbReference type="EMBL" id="OCH92000.1"/>
    </source>
</evidence>
<feature type="domain" description="Alpha/beta hydrolase fold-3" evidence="2">
    <location>
        <begin position="47"/>
        <end position="190"/>
    </location>
</feature>
<dbReference type="Gene3D" id="3.40.50.1820">
    <property type="entry name" value="alpha/beta hydrolase"/>
    <property type="match status" value="2"/>
</dbReference>
<dbReference type="InterPro" id="IPR029058">
    <property type="entry name" value="AB_hydrolase_fold"/>
</dbReference>
<keyword evidence="4" id="KW-1185">Reference proteome</keyword>
<dbReference type="Pfam" id="PF07859">
    <property type="entry name" value="Abhydrolase_3"/>
    <property type="match status" value="2"/>
</dbReference>
<dbReference type="AlphaFoldDB" id="A0A8E2B1A6"/>
<dbReference type="OrthoDB" id="408631at2759"/>
<protein>
    <submittedName>
        <fullName evidence="3">Alpha/beta-hydrolase</fullName>
    </submittedName>
</protein>
<dbReference type="GO" id="GO:0016787">
    <property type="term" value="F:hydrolase activity"/>
    <property type="evidence" value="ECO:0007669"/>
    <property type="project" value="UniProtKB-KW"/>
</dbReference>
<proteinExistence type="predicted"/>
<dbReference type="InterPro" id="IPR050300">
    <property type="entry name" value="GDXG_lipolytic_enzyme"/>
</dbReference>
<organism evidence="3 4">
    <name type="scientific">Obba rivulosa</name>
    <dbReference type="NCBI Taxonomy" id="1052685"/>
    <lineage>
        <taxon>Eukaryota</taxon>
        <taxon>Fungi</taxon>
        <taxon>Dikarya</taxon>
        <taxon>Basidiomycota</taxon>
        <taxon>Agaricomycotina</taxon>
        <taxon>Agaricomycetes</taxon>
        <taxon>Polyporales</taxon>
        <taxon>Gelatoporiaceae</taxon>
        <taxon>Obba</taxon>
    </lineage>
</organism>
<dbReference type="SUPFAM" id="SSF53474">
    <property type="entry name" value="alpha/beta-Hydrolases"/>
    <property type="match status" value="1"/>
</dbReference>
<gene>
    <name evidence="3" type="ORF">OBBRIDRAFT_485564</name>
</gene>
<dbReference type="PANTHER" id="PTHR48081:SF8">
    <property type="entry name" value="ALPHA_BETA HYDROLASE FOLD-3 DOMAIN-CONTAINING PROTEIN-RELATED"/>
    <property type="match status" value="1"/>
</dbReference>
<evidence type="ECO:0000256" key="1">
    <source>
        <dbReference type="ARBA" id="ARBA00022801"/>
    </source>
</evidence>
<evidence type="ECO:0000313" key="4">
    <source>
        <dbReference type="Proteomes" id="UP000250043"/>
    </source>
</evidence>
<dbReference type="InterPro" id="IPR013094">
    <property type="entry name" value="AB_hydrolase_3"/>
</dbReference>
<keyword evidence="1 3" id="KW-0378">Hydrolase</keyword>
<evidence type="ECO:0000259" key="2">
    <source>
        <dbReference type="Pfam" id="PF07859"/>
    </source>
</evidence>
<dbReference type="PANTHER" id="PTHR48081">
    <property type="entry name" value="AB HYDROLASE SUPERFAMILY PROTEIN C4A8.06C"/>
    <property type="match status" value="1"/>
</dbReference>
<reference evidence="3 4" key="1">
    <citation type="submission" date="2016-07" db="EMBL/GenBank/DDBJ databases">
        <title>Draft genome of the white-rot fungus Obba rivulosa 3A-2.</title>
        <authorList>
            <consortium name="DOE Joint Genome Institute"/>
            <person name="Miettinen O."/>
            <person name="Riley R."/>
            <person name="Acob R."/>
            <person name="Barry K."/>
            <person name="Cullen D."/>
            <person name="De Vries R."/>
            <person name="Hainaut M."/>
            <person name="Hatakka A."/>
            <person name="Henrissat B."/>
            <person name="Hilden K."/>
            <person name="Kuo R."/>
            <person name="Labutti K."/>
            <person name="Lipzen A."/>
            <person name="Makela M.R."/>
            <person name="Sandor L."/>
            <person name="Spatafora J.W."/>
            <person name="Grigoriev I.V."/>
            <person name="Hibbett D.S."/>
        </authorList>
    </citation>
    <scope>NUCLEOTIDE SEQUENCE [LARGE SCALE GENOMIC DNA]</scope>
    <source>
        <strain evidence="3 4">3A-2</strain>
    </source>
</reference>
<dbReference type="Proteomes" id="UP000250043">
    <property type="component" value="Unassembled WGS sequence"/>
</dbReference>
<accession>A0A8E2B1A6</accession>
<sequence>MHGGGWIYGTIELDDLCLRVICAEFQIVFVNVDYRLAPEHPFPKPLSFIVCGTSAGATMAAVLAHRVRDDPYFEGRRLTGQLLQIPMTVHSNAYPENYKNELQSYTRLGDPRILDQHGMNGYYAKYGLPPFDPECSLLLYPSHHGLAPAYIQVCSADALRDEALLFEKVLREEGVKTKLDVYPGVGHAFWVHIPKSNMGLKLFQDFKDGLSWLMTGRA</sequence>
<name>A0A8E2B1A6_9APHY</name>